<organism evidence="2 3">
    <name type="scientific">Rhizobium phage RHph_Y65</name>
    <dbReference type="NCBI Taxonomy" id="2509785"/>
    <lineage>
        <taxon>Viruses</taxon>
        <taxon>Duplodnaviria</taxon>
        <taxon>Heunggongvirae</taxon>
        <taxon>Uroviricota</taxon>
        <taxon>Caudoviricetes</taxon>
        <taxon>Kleczkowskaviridae</taxon>
        <taxon>Cuauhnahuacvirus</taxon>
        <taxon>Cuauhnahuacvirus Y65</taxon>
    </lineage>
</organism>
<accession>A0A7S5R815</accession>
<keyword evidence="3" id="KW-1185">Reference proteome</keyword>
<feature type="region of interest" description="Disordered" evidence="1">
    <location>
        <begin position="1"/>
        <end position="21"/>
    </location>
</feature>
<sequence>MTEHNHRRGTKSTTRHTKESVESRLYTRADIGGFNKFLNRFITPNCGLEVIERGKVGLAHSKAGAKKYVRSRTRFHENAATRQLAKEISDD</sequence>
<dbReference type="Proteomes" id="UP000655883">
    <property type="component" value="Segment"/>
</dbReference>
<name>A0A7S5R815_9CAUD</name>
<evidence type="ECO:0000256" key="1">
    <source>
        <dbReference type="SAM" id="MobiDB-lite"/>
    </source>
</evidence>
<protein>
    <submittedName>
        <fullName evidence="2">Uncharacterized protein</fullName>
    </submittedName>
</protein>
<gene>
    <name evidence="2" type="ORF">EVB97_139</name>
</gene>
<feature type="compositionally biased region" description="Basic residues" evidence="1">
    <location>
        <begin position="1"/>
        <end position="15"/>
    </location>
</feature>
<evidence type="ECO:0000313" key="2">
    <source>
        <dbReference type="EMBL" id="QIG72697.1"/>
    </source>
</evidence>
<reference evidence="2 3" key="1">
    <citation type="submission" date="2020-01" db="EMBL/GenBank/DDBJ databases">
        <title>Patterns of diversity and host range of bacteriophage communities associated with bean-nodulatin bacteria.</title>
        <authorList>
            <person name="Vann Cauwenberghe J."/>
            <person name="Santamaria R.I."/>
            <person name="Bustos P."/>
            <person name="Juarez S."/>
            <person name="Gonzalez V."/>
        </authorList>
    </citation>
    <scope>NUCLEOTIDE SEQUENCE [LARGE SCALE GENOMIC DNA]</scope>
    <source>
        <strain evidence="3">RHph</strain>
    </source>
</reference>
<dbReference type="EMBL" id="MN988525">
    <property type="protein sequence ID" value="QIG72697.1"/>
    <property type="molecule type" value="Genomic_DNA"/>
</dbReference>
<proteinExistence type="predicted"/>
<evidence type="ECO:0000313" key="3">
    <source>
        <dbReference type="Proteomes" id="UP000655883"/>
    </source>
</evidence>